<dbReference type="PANTHER" id="PTHR21444:SF14">
    <property type="entry name" value="COILED-COIL DOMAIN-CONTAINING PROTEIN 180"/>
    <property type="match status" value="1"/>
</dbReference>
<feature type="domain" description="DUF4455" evidence="3">
    <location>
        <begin position="5"/>
        <end position="403"/>
    </location>
</feature>
<evidence type="ECO:0000256" key="2">
    <source>
        <dbReference type="SAM" id="MobiDB-lite"/>
    </source>
</evidence>
<dbReference type="Pfam" id="PF14643">
    <property type="entry name" value="DUF4455"/>
    <property type="match status" value="1"/>
</dbReference>
<dbReference type="PANTHER" id="PTHR21444">
    <property type="entry name" value="COILED-COIL DOMAIN-CONTAINING PROTEIN 180"/>
    <property type="match status" value="1"/>
</dbReference>
<keyword evidence="1" id="KW-0175">Coiled coil</keyword>
<feature type="coiled-coil region" evidence="1">
    <location>
        <begin position="790"/>
        <end position="834"/>
    </location>
</feature>
<evidence type="ECO:0000313" key="6">
    <source>
        <dbReference type="RefSeq" id="XP_041430740.1"/>
    </source>
</evidence>
<accession>A0A8J1LPW4</accession>
<evidence type="ECO:0000256" key="1">
    <source>
        <dbReference type="SAM" id="Coils"/>
    </source>
</evidence>
<dbReference type="InterPro" id="IPR027914">
    <property type="entry name" value="DUF4456"/>
</dbReference>
<reference evidence="6" key="1">
    <citation type="submission" date="2025-08" db="UniProtKB">
        <authorList>
            <consortium name="RefSeq"/>
        </authorList>
    </citation>
    <scope>IDENTIFICATION</scope>
    <source>
        <strain evidence="6">J_2021</strain>
        <tissue evidence="6">Erythrocytes</tissue>
    </source>
</reference>
<protein>
    <submittedName>
        <fullName evidence="6">Coiled-coil domain-containing protein 180 isoform X2</fullName>
    </submittedName>
</protein>
<dbReference type="InterPro" id="IPR028089">
    <property type="entry name" value="DUF4455"/>
</dbReference>
<feature type="coiled-coil region" evidence="1">
    <location>
        <begin position="655"/>
        <end position="686"/>
    </location>
</feature>
<gene>
    <name evidence="6" type="primary">LOC108699929</name>
</gene>
<evidence type="ECO:0000313" key="5">
    <source>
        <dbReference type="Proteomes" id="UP000186698"/>
    </source>
</evidence>
<dbReference type="GeneID" id="108699929"/>
<evidence type="ECO:0000259" key="4">
    <source>
        <dbReference type="Pfam" id="PF14644"/>
    </source>
</evidence>
<dbReference type="Pfam" id="PF14644">
    <property type="entry name" value="DUF4456"/>
    <property type="match status" value="1"/>
</dbReference>
<proteinExistence type="predicted"/>
<name>A0A8J1LPW4_XENLA</name>
<organism evidence="5 6">
    <name type="scientific">Xenopus laevis</name>
    <name type="common">African clawed frog</name>
    <dbReference type="NCBI Taxonomy" id="8355"/>
    <lineage>
        <taxon>Eukaryota</taxon>
        <taxon>Metazoa</taxon>
        <taxon>Chordata</taxon>
        <taxon>Craniata</taxon>
        <taxon>Vertebrata</taxon>
        <taxon>Euteleostomi</taxon>
        <taxon>Amphibia</taxon>
        <taxon>Batrachia</taxon>
        <taxon>Anura</taxon>
        <taxon>Pipoidea</taxon>
        <taxon>Pipidae</taxon>
        <taxon>Xenopodinae</taxon>
        <taxon>Xenopus</taxon>
        <taxon>Xenopus</taxon>
    </lineage>
</organism>
<keyword evidence="5" id="KW-1185">Reference proteome</keyword>
<feature type="region of interest" description="Disordered" evidence="2">
    <location>
        <begin position="987"/>
        <end position="1012"/>
    </location>
</feature>
<dbReference type="RefSeq" id="XP_041430740.1">
    <property type="nucleotide sequence ID" value="XM_041574806.1"/>
</dbReference>
<dbReference type="Proteomes" id="UP000186698">
    <property type="component" value="Chromosome 8S"/>
</dbReference>
<evidence type="ECO:0000259" key="3">
    <source>
        <dbReference type="Pfam" id="PF14643"/>
    </source>
</evidence>
<sequence length="1380" mass="157392">MSLIINETWDAVTEESACTRLYIKKTKITLLALEEKRVKHISDVLKKYTSLLKDICHLMPSDVYRFIHNEAMMINQAILANHRAVARLSVNLLEANLKRENTQRFRWQDLKKAWECYQREKIMKGFRVFAENEREQIPASVKLSVNQLTTQLSSLNERRLQFLGSARSFVPPTCTATGVMEWNESMAALNSQAEPINKHFLEKFDELQEEFCKKLEAESKSCKEQLVSADICTIEEAEDMLTKELCPMTAQIHMQFKEEQEKWEKLLVHNYNQIEHQTQKLAKFLENAVNIWEMLKLGLSQQEKALQLKMDKCRYKYDSDSKAKEANLDKILDKLRQESTKETLRSTLGKALASLETIKAGYKTFYFDQVAVMDSYPALVLAEFTSYSCSLSRYFGIKEVYGQVMTKDGEELSTSTTSIPADVVVAHFKKGTSVNSELNSYNFPAVESVLIEERLDRPRDEMHNTREGMEVLGSAECNAIMVPVQVQKSPQAAEGVDEQMSQGSQIPFELFTTSRGNTYTALLLASEDDTVVPEFPEKHFNTENIFMTEAAQEDTSPLNHDIMVIPEEQFITIKKSLRLGFFEHLETWFSETLSSAGGIVSAKKAELSSELELRYHLHEPRSQRIEMDVHNVRAAELILHSQRVDRHCEGVSQALAQLKSESSVLIENMKQQTLEFRSKIRAMENMFLGANKSDKLVALTQSLPSILDRHVSGVQTSMRNYRQHVEEMLGMLRDTNSDFIKSFRLFSEGGNFSPDEVETYRKKLHKASDTIASFEGSVMVDLEGLESVCLEQATEIVKKFEEKFNILTTDAIFLENIQKLLTNLQVKIKALVVNSNFQTQQINSSLEQLQKKIDACAHPNMDKETITADELYSFVQITMGQLAKRSLYLSCLLEPSQILSEAPLQGPIATASRSDTPLRQDTKGAFATPDNLLNPSRVGKLALDDPALSVIKNINRTKQVIDSQQDQEYASSYQRPGTVSRQVAAIAPHPPAQPGKPHIKKKKPPSSSGENIVQAVQTTSVRKLTKPSRFDKKYQVFGENRVESDDFKGMLTSILWESNDILLYLAEEFYKKKDRRNIGRTDLLQETFEECGDTLVLKLQSYEKQALEYQNNCLLEFQEQLETFERLVNEVPPLVIESHRRKHLDDLQVETDQIRQQFAKDLHHWDQAKEMLKSFLRPNLGHPDSQPALEELCQQEELRQREETEGIDCNTKKLQACVSQCTRHFLASLASLTEKLLLELDEALTVDDVLPADFEIPKEKLSTLIRRKQAGLPLESTEHKPLVERGSRVWPGIGIVDPTGTNPEGNTACHISASVTTAKTTLGHISAVHTRDSAHLRFLQEAEVELSRIREESRQQHFDAQRWRDWWCQSVRNIKALYMG</sequence>
<feature type="domain" description="DUF4456" evidence="4">
    <location>
        <begin position="1064"/>
        <end position="1267"/>
    </location>
</feature>